<organism evidence="2 4">
    <name type="scientific">Saliniramus fredricksonii</name>
    <dbReference type="NCBI Taxonomy" id="1653334"/>
    <lineage>
        <taxon>Bacteria</taxon>
        <taxon>Pseudomonadati</taxon>
        <taxon>Pseudomonadota</taxon>
        <taxon>Alphaproteobacteria</taxon>
        <taxon>Hyphomicrobiales</taxon>
        <taxon>Salinarimonadaceae</taxon>
        <taxon>Saliniramus</taxon>
    </lineage>
</organism>
<accession>A0A0N8KED6</accession>
<dbReference type="PATRIC" id="fig|1653334.4.peg.2648"/>
<reference evidence="3 5" key="2">
    <citation type="submission" date="2016-08" db="EMBL/GenBank/DDBJ databases">
        <authorList>
            <person name="Varghese N."/>
            <person name="Submissions Spin"/>
        </authorList>
    </citation>
    <scope>NUCLEOTIDE SEQUENCE [LARGE SCALE GENOMIC DNA]</scope>
    <source>
        <strain evidence="3 5">HL-109</strain>
    </source>
</reference>
<dbReference type="GO" id="GO:0009228">
    <property type="term" value="P:thiamine biosynthetic process"/>
    <property type="evidence" value="ECO:0007669"/>
    <property type="project" value="InterPro"/>
</dbReference>
<dbReference type="SUPFAM" id="SSF53850">
    <property type="entry name" value="Periplasmic binding protein-like II"/>
    <property type="match status" value="1"/>
</dbReference>
<dbReference type="EMBL" id="FMBM01000001">
    <property type="protein sequence ID" value="SCC78006.1"/>
    <property type="molecule type" value="Genomic_DNA"/>
</dbReference>
<evidence type="ECO:0000313" key="3">
    <source>
        <dbReference type="EMBL" id="SCC78006.1"/>
    </source>
</evidence>
<feature type="domain" description="SsuA/THI5-like" evidence="1">
    <location>
        <begin position="60"/>
        <end position="276"/>
    </location>
</feature>
<keyword evidence="5" id="KW-1185">Reference proteome</keyword>
<proteinExistence type="predicted"/>
<dbReference type="Pfam" id="PF09084">
    <property type="entry name" value="NMT1"/>
    <property type="match status" value="1"/>
</dbReference>
<dbReference type="PANTHER" id="PTHR31528">
    <property type="entry name" value="4-AMINO-5-HYDROXYMETHYL-2-METHYLPYRIMIDINE PHOSPHATE SYNTHASE THI11-RELATED"/>
    <property type="match status" value="1"/>
</dbReference>
<dbReference type="Proteomes" id="UP000050497">
    <property type="component" value="Unassembled WGS sequence"/>
</dbReference>
<name>A0A0N8KED6_9HYPH</name>
<protein>
    <submittedName>
        <fullName evidence="2">NitT/TauT family transport system substrate-binding protein</fullName>
    </submittedName>
</protein>
<comment type="caution">
    <text evidence="2">The sequence shown here is derived from an EMBL/GenBank/DDBJ whole genome shotgun (WGS) entry which is preliminary data.</text>
</comment>
<dbReference type="Proteomes" id="UP000182800">
    <property type="component" value="Unassembled WGS sequence"/>
</dbReference>
<dbReference type="EMBL" id="LJSX01000010">
    <property type="protein sequence ID" value="KPQ11042.1"/>
    <property type="molecule type" value="Genomic_DNA"/>
</dbReference>
<dbReference type="InterPro" id="IPR015168">
    <property type="entry name" value="SsuA/THI5"/>
</dbReference>
<dbReference type="PANTHER" id="PTHR31528:SF15">
    <property type="entry name" value="RIBOFLAVIN-BINDING PROTEIN RIBY"/>
    <property type="match status" value="1"/>
</dbReference>
<dbReference type="PROSITE" id="PS51318">
    <property type="entry name" value="TAT"/>
    <property type="match status" value="1"/>
</dbReference>
<dbReference type="RefSeq" id="WP_074444057.1">
    <property type="nucleotide sequence ID" value="NZ_FMBM01000001.1"/>
</dbReference>
<evidence type="ECO:0000313" key="4">
    <source>
        <dbReference type="Proteomes" id="UP000050497"/>
    </source>
</evidence>
<evidence type="ECO:0000313" key="2">
    <source>
        <dbReference type="EMBL" id="KPQ11042.1"/>
    </source>
</evidence>
<dbReference type="InterPro" id="IPR027939">
    <property type="entry name" value="NMT1/THI5"/>
</dbReference>
<dbReference type="AlphaFoldDB" id="A0A0N8KED6"/>
<dbReference type="STRING" id="1653334.GA0071312_0029"/>
<evidence type="ECO:0000259" key="1">
    <source>
        <dbReference type="Pfam" id="PF09084"/>
    </source>
</evidence>
<dbReference type="Gene3D" id="3.40.190.10">
    <property type="entry name" value="Periplasmic binding protein-like II"/>
    <property type="match status" value="2"/>
</dbReference>
<dbReference type="InterPro" id="IPR006311">
    <property type="entry name" value="TAT_signal"/>
</dbReference>
<dbReference type="OrthoDB" id="9815602at2"/>
<sequence length="360" mass="39429">MPHLPAPALRSLTRRLLLSTFAAGLAVTAGIGGLVAGSTAAEAQTPIRFTLDWRFEGPSAPFLAAIEKGYFAEEGLEVTIDSGAGSLESIPRVATGPYDMGFGDINSLIRFRDQNPEVGVKAVMMVYNRPPFAIVGRASRGISEDIESLRGKRFGAPAPDAAFAQWPIFSDVNDIDAEEWEMTFENVGFPVREPMLAQGEVDAVFGFAMSSAINLAARGVPMDDIVVLNMGDYGVELYGNVIMASPELMEENPEAIEGFLRAFIKGLRDVIDNPDEGAGFVVQYNDVARRDVERDRLEMTIENNIITDEVRENGFGGVDAERFAVALDQIGLTFEFTDKPELEDIFTDEFLPPLEERRFD</sequence>
<reference evidence="2 4" key="1">
    <citation type="submission" date="2015-09" db="EMBL/GenBank/DDBJ databases">
        <title>Identification and resolution of microdiversity through metagenomic sequencing of parallel consortia.</title>
        <authorList>
            <person name="Nelson W.C."/>
            <person name="Romine M.F."/>
            <person name="Lindemann S.R."/>
        </authorList>
    </citation>
    <scope>NUCLEOTIDE SEQUENCE [LARGE SCALE GENOMIC DNA]</scope>
    <source>
        <strain evidence="2">HL-109</strain>
    </source>
</reference>
<gene>
    <name evidence="3" type="ORF">GA0071312_0029</name>
    <name evidence="2" type="ORF">HLUCCO17_07855</name>
</gene>
<evidence type="ECO:0000313" key="5">
    <source>
        <dbReference type="Proteomes" id="UP000182800"/>
    </source>
</evidence>